<dbReference type="InterPro" id="IPR014284">
    <property type="entry name" value="RNA_pol_sigma-70_dom"/>
</dbReference>
<keyword evidence="10" id="KW-1185">Reference proteome</keyword>
<comment type="similarity">
    <text evidence="1">Belongs to the sigma-70 factor family. ECF subfamily.</text>
</comment>
<gene>
    <name evidence="8" type="ORF">RN606_01445</name>
    <name evidence="9" type="ORF">RN607_01720</name>
</gene>
<evidence type="ECO:0000259" key="7">
    <source>
        <dbReference type="Pfam" id="PF08281"/>
    </source>
</evidence>
<dbReference type="KEGG" id="dcp:RN607_01720"/>
<dbReference type="RefSeq" id="WP_313499199.1">
    <property type="nucleotide sequence ID" value="NZ_CP134879.1"/>
</dbReference>
<name>A0AA96JB73_9MICO</name>
<keyword evidence="4" id="KW-0238">DNA-binding</keyword>
<sequence length="183" mass="20442">MTDWRATMEQLVRTRERALLGYAYLVCGDPVQSQDLVQDALVRTFSKPRPGLEIDKAEGYVRRAITTVYIDQYRRGQRWQRVRHLFQSDEVGDDEFGPIDAGAEVADALRTLPPRVRACVVLRYFDDLTVPSIAKELEIAEGTVKRYLSDGIGHLEQSLGALDDADRAAETVVVSSRGGRSGS</sequence>
<dbReference type="Proteomes" id="UP001303408">
    <property type="component" value="Chromosome"/>
</dbReference>
<dbReference type="PANTHER" id="PTHR43133">
    <property type="entry name" value="RNA POLYMERASE ECF-TYPE SIGMA FACTO"/>
    <property type="match status" value="1"/>
</dbReference>
<dbReference type="InterPro" id="IPR007627">
    <property type="entry name" value="RNA_pol_sigma70_r2"/>
</dbReference>
<keyword evidence="5" id="KW-0804">Transcription</keyword>
<keyword evidence="3" id="KW-0731">Sigma factor</keyword>
<evidence type="ECO:0000313" key="8">
    <source>
        <dbReference type="EMBL" id="WNM24841.1"/>
    </source>
</evidence>
<proteinExistence type="inferred from homology"/>
<dbReference type="AlphaFoldDB" id="A0AA96JB73"/>
<keyword evidence="2" id="KW-0805">Transcription regulation</keyword>
<dbReference type="GO" id="GO:0016987">
    <property type="term" value="F:sigma factor activity"/>
    <property type="evidence" value="ECO:0007669"/>
    <property type="project" value="UniProtKB-KW"/>
</dbReference>
<dbReference type="NCBIfam" id="TIGR02937">
    <property type="entry name" value="sigma70-ECF"/>
    <property type="match status" value="1"/>
</dbReference>
<evidence type="ECO:0000313" key="9">
    <source>
        <dbReference type="EMBL" id="WNM27748.1"/>
    </source>
</evidence>
<reference evidence="9 10" key="1">
    <citation type="submission" date="2023-09" db="EMBL/GenBank/DDBJ databases">
        <title>Demequina sp. a novel bacteria isolated from Capsicum annuum.</title>
        <authorList>
            <person name="Humaira Z."/>
            <person name="Lee J."/>
            <person name="Cho D."/>
        </authorList>
    </citation>
    <scope>NUCLEOTIDE SEQUENCE</scope>
    <source>
        <strain evidence="8 10">OYTSA14</strain>
        <strain evidence="9">PMTSA13</strain>
    </source>
</reference>
<dbReference type="CDD" id="cd06171">
    <property type="entry name" value="Sigma70_r4"/>
    <property type="match status" value="1"/>
</dbReference>
<dbReference type="InterPro" id="IPR039425">
    <property type="entry name" value="RNA_pol_sigma-70-like"/>
</dbReference>
<dbReference type="InterPro" id="IPR013324">
    <property type="entry name" value="RNA_pol_sigma_r3/r4-like"/>
</dbReference>
<dbReference type="Pfam" id="PF08281">
    <property type="entry name" value="Sigma70_r4_2"/>
    <property type="match status" value="1"/>
</dbReference>
<dbReference type="Gene3D" id="1.10.10.10">
    <property type="entry name" value="Winged helix-like DNA-binding domain superfamily/Winged helix DNA-binding domain"/>
    <property type="match status" value="1"/>
</dbReference>
<dbReference type="InterPro" id="IPR013325">
    <property type="entry name" value="RNA_pol_sigma_r2"/>
</dbReference>
<dbReference type="InterPro" id="IPR036388">
    <property type="entry name" value="WH-like_DNA-bd_sf"/>
</dbReference>
<dbReference type="EMBL" id="CP134880">
    <property type="protein sequence ID" value="WNM27748.1"/>
    <property type="molecule type" value="Genomic_DNA"/>
</dbReference>
<evidence type="ECO:0000259" key="6">
    <source>
        <dbReference type="Pfam" id="PF04542"/>
    </source>
</evidence>
<evidence type="ECO:0000256" key="2">
    <source>
        <dbReference type="ARBA" id="ARBA00023015"/>
    </source>
</evidence>
<evidence type="ECO:0000256" key="4">
    <source>
        <dbReference type="ARBA" id="ARBA00023125"/>
    </source>
</evidence>
<dbReference type="GO" id="GO:0006352">
    <property type="term" value="P:DNA-templated transcription initiation"/>
    <property type="evidence" value="ECO:0007669"/>
    <property type="project" value="InterPro"/>
</dbReference>
<dbReference type="InterPro" id="IPR013249">
    <property type="entry name" value="RNA_pol_sigma70_r4_t2"/>
</dbReference>
<dbReference type="GO" id="GO:0003677">
    <property type="term" value="F:DNA binding"/>
    <property type="evidence" value="ECO:0007669"/>
    <property type="project" value="UniProtKB-KW"/>
</dbReference>
<evidence type="ECO:0000256" key="5">
    <source>
        <dbReference type="ARBA" id="ARBA00023163"/>
    </source>
</evidence>
<dbReference type="PANTHER" id="PTHR43133:SF50">
    <property type="entry name" value="ECF RNA POLYMERASE SIGMA FACTOR SIGM"/>
    <property type="match status" value="1"/>
</dbReference>
<dbReference type="Gene3D" id="1.10.1740.10">
    <property type="match status" value="1"/>
</dbReference>
<dbReference type="Proteomes" id="UP001304125">
    <property type="component" value="Chromosome"/>
</dbReference>
<dbReference type="SUPFAM" id="SSF88659">
    <property type="entry name" value="Sigma3 and sigma4 domains of RNA polymerase sigma factors"/>
    <property type="match status" value="1"/>
</dbReference>
<organism evidence="9">
    <name type="scientific">Demequina capsici</name>
    <dbReference type="NCBI Taxonomy" id="3075620"/>
    <lineage>
        <taxon>Bacteria</taxon>
        <taxon>Bacillati</taxon>
        <taxon>Actinomycetota</taxon>
        <taxon>Actinomycetes</taxon>
        <taxon>Micrococcales</taxon>
        <taxon>Demequinaceae</taxon>
        <taxon>Demequina</taxon>
    </lineage>
</organism>
<evidence type="ECO:0000313" key="10">
    <source>
        <dbReference type="Proteomes" id="UP001304125"/>
    </source>
</evidence>
<evidence type="ECO:0000256" key="3">
    <source>
        <dbReference type="ARBA" id="ARBA00023082"/>
    </source>
</evidence>
<feature type="domain" description="RNA polymerase sigma factor 70 region 4 type 2" evidence="7">
    <location>
        <begin position="104"/>
        <end position="152"/>
    </location>
</feature>
<protein>
    <submittedName>
        <fullName evidence="9">Sigma-70 family RNA polymerase sigma factor</fullName>
    </submittedName>
</protein>
<feature type="domain" description="RNA polymerase sigma-70 region 2" evidence="6">
    <location>
        <begin position="11"/>
        <end position="78"/>
    </location>
</feature>
<dbReference type="SUPFAM" id="SSF88946">
    <property type="entry name" value="Sigma2 domain of RNA polymerase sigma factors"/>
    <property type="match status" value="1"/>
</dbReference>
<dbReference type="Pfam" id="PF04542">
    <property type="entry name" value="Sigma70_r2"/>
    <property type="match status" value="1"/>
</dbReference>
<accession>A0AA96JB73</accession>
<dbReference type="EMBL" id="CP134879">
    <property type="protein sequence ID" value="WNM24841.1"/>
    <property type="molecule type" value="Genomic_DNA"/>
</dbReference>
<evidence type="ECO:0000256" key="1">
    <source>
        <dbReference type="ARBA" id="ARBA00010641"/>
    </source>
</evidence>
<accession>A0AA96JAL4</accession>